<keyword evidence="11 13" id="KW-0472">Membrane</keyword>
<dbReference type="InterPro" id="IPR041069">
    <property type="entry name" value="FeoB_Cyto"/>
</dbReference>
<feature type="transmembrane region" description="Helical" evidence="13">
    <location>
        <begin position="510"/>
        <end position="531"/>
    </location>
</feature>
<keyword evidence="2 13" id="KW-0813">Transport</keyword>
<feature type="transmembrane region" description="Helical" evidence="13">
    <location>
        <begin position="453"/>
        <end position="472"/>
    </location>
</feature>
<organism evidence="15 16">
    <name type="scientific">Bacterioplanoides pacificum</name>
    <dbReference type="NCBI Taxonomy" id="1171596"/>
    <lineage>
        <taxon>Bacteria</taxon>
        <taxon>Pseudomonadati</taxon>
        <taxon>Pseudomonadota</taxon>
        <taxon>Gammaproteobacteria</taxon>
        <taxon>Oceanospirillales</taxon>
        <taxon>Oceanospirillaceae</taxon>
        <taxon>Bacterioplanoides</taxon>
    </lineage>
</organism>
<evidence type="ECO:0000256" key="4">
    <source>
        <dbReference type="ARBA" id="ARBA00022496"/>
    </source>
</evidence>
<comment type="similarity">
    <text evidence="13">Belongs to the TRAFAC class TrmE-Era-EngA-EngB-Septin-like GTPase superfamily. FeoB GTPase (TC 9.A.8) family.</text>
</comment>
<evidence type="ECO:0000256" key="12">
    <source>
        <dbReference type="NCBIfam" id="TIGR00437"/>
    </source>
</evidence>
<evidence type="ECO:0000256" key="13">
    <source>
        <dbReference type="RuleBase" id="RU362098"/>
    </source>
</evidence>
<feature type="transmembrane region" description="Helical" evidence="13">
    <location>
        <begin position="425"/>
        <end position="447"/>
    </location>
</feature>
<evidence type="ECO:0000313" key="15">
    <source>
        <dbReference type="EMBL" id="MFC3681682.1"/>
    </source>
</evidence>
<dbReference type="InterPro" id="IPR005225">
    <property type="entry name" value="Small_GTP-bd"/>
</dbReference>
<dbReference type="InterPro" id="IPR011642">
    <property type="entry name" value="Gate_dom"/>
</dbReference>
<feature type="transmembrane region" description="Helical" evidence="13">
    <location>
        <begin position="281"/>
        <end position="299"/>
    </location>
</feature>
<keyword evidence="4 13" id="KW-0410">Iron transport</keyword>
<evidence type="ECO:0000256" key="3">
    <source>
        <dbReference type="ARBA" id="ARBA00022475"/>
    </source>
</evidence>
<feature type="transmembrane region" description="Helical" evidence="13">
    <location>
        <begin position="665"/>
        <end position="686"/>
    </location>
</feature>
<feature type="transmembrane region" description="Helical" evidence="13">
    <location>
        <begin position="725"/>
        <end position="743"/>
    </location>
</feature>
<keyword evidence="16" id="KW-1185">Reference proteome</keyword>
<evidence type="ECO:0000256" key="10">
    <source>
        <dbReference type="ARBA" id="ARBA00023134"/>
    </source>
</evidence>
<keyword evidence="10 13" id="KW-0342">GTP-binding</keyword>
<evidence type="ECO:0000256" key="5">
    <source>
        <dbReference type="ARBA" id="ARBA00022692"/>
    </source>
</evidence>
<evidence type="ECO:0000256" key="1">
    <source>
        <dbReference type="ARBA" id="ARBA00004651"/>
    </source>
</evidence>
<proteinExistence type="inferred from homology"/>
<dbReference type="InterPro" id="IPR011640">
    <property type="entry name" value="Fe2_transport_prot_B_C"/>
</dbReference>
<reference evidence="16" key="1">
    <citation type="journal article" date="2019" name="Int. J. Syst. Evol. Microbiol.">
        <title>The Global Catalogue of Microorganisms (GCM) 10K type strain sequencing project: providing services to taxonomists for standard genome sequencing and annotation.</title>
        <authorList>
            <consortium name="The Broad Institute Genomics Platform"/>
            <consortium name="The Broad Institute Genome Sequencing Center for Infectious Disease"/>
            <person name="Wu L."/>
            <person name="Ma J."/>
        </authorList>
    </citation>
    <scope>NUCLEOTIDE SEQUENCE [LARGE SCALE GENOMIC DNA]</scope>
    <source>
        <strain evidence="16">KCTC 42424</strain>
    </source>
</reference>
<dbReference type="NCBIfam" id="TIGR00437">
    <property type="entry name" value="feoB"/>
    <property type="match status" value="1"/>
</dbReference>
<feature type="transmembrane region" description="Helical" evidence="13">
    <location>
        <begin position="693"/>
        <end position="713"/>
    </location>
</feature>
<sequence>MSLHIVTVGNPNSGKTSLFNALTGSRQQVGNWSGVTVDKKEGQLLLAGERARLIDLPGIYSLDANDQHSLDEQIAFSYITSKTPDLIINVVDATTLERGLYLTLQLRELGLPMLVVLNKMDAAKRKRLIIDHGALEQALGCPVVPLSAHKQQQVKQFCKQLPQQLQQLSNLKPLTLDYGAEVARQQQQLAPLAQQLLPALDSRALALRLLEHDNWLLDKLDETQRAEVTRASHQLDIDLDLQVADSRFSWIYQLTQQAVGQSGKLSAGVSDKIDRLLLNQWLGIPLFLAVMYLMFQFSINIGSAFIDFFDIAAGALFVDGVSEVMAALGLPGWLDIIVAQGFGAGIQTVLTFIPVIACLYLFLSVLESSGYLARASFVVDRLMQKIGLPGKSFVPMVMGFGCTVPAVMAARTLDKERERLITSFMSPFMSCGARLPVYALFVAAFFPDNGQDVVFLLYLCGVAAAILTGLVLRYTLLPGSSENLLLEMPDYEVPSLRNISIKTWQKLKGFLTGAGKTIVWVVAVLSVLNSISLDGRFGDLKAGESILAKTSQAITPLFAPIGVEQDNWEATIGIVTGIFAKEAVVGTLNSLYSGATDDGGEYDLLASLQQALQTIPENLFDISASDPIGLDIGDISTLENAAQQQEVEVTTLSTLQSKFNGTVGAFAYMLFILLYTPCAAAMGAFVREVGPRWSAFIASWSMAMAFMVATLFYQLATFARHPLSSSLWVLVYLVLFILVVGLMRRRGDVLASRWELAG</sequence>
<dbReference type="NCBIfam" id="NF007105">
    <property type="entry name" value="PRK09554.1"/>
    <property type="match status" value="1"/>
</dbReference>
<accession>A0ABV7VXV6</accession>
<dbReference type="Pfam" id="PF17910">
    <property type="entry name" value="FeoB_Cyto"/>
    <property type="match status" value="1"/>
</dbReference>
<dbReference type="EMBL" id="JBHRYB010000016">
    <property type="protein sequence ID" value="MFC3681682.1"/>
    <property type="molecule type" value="Genomic_DNA"/>
</dbReference>
<keyword evidence="5 13" id="KW-0812">Transmembrane</keyword>
<keyword evidence="9" id="KW-0406">Ion transport</keyword>
<comment type="subcellular location">
    <subcellularLocation>
        <location evidence="13">Cell inner membrane</location>
        <topology evidence="13">Multi-pass membrane protein</topology>
    </subcellularLocation>
    <subcellularLocation>
        <location evidence="1">Cell membrane</location>
        <topology evidence="1">Multi-pass membrane protein</topology>
    </subcellularLocation>
</comment>
<keyword evidence="7 13" id="KW-1133">Transmembrane helix</keyword>
<dbReference type="SUPFAM" id="SSF52540">
    <property type="entry name" value="P-loop containing nucleoside triphosphate hydrolases"/>
    <property type="match status" value="1"/>
</dbReference>
<comment type="function">
    <text evidence="13">Probable transporter of a GTP-driven Fe(2+) uptake system.</text>
</comment>
<dbReference type="Pfam" id="PF02421">
    <property type="entry name" value="FeoB_N"/>
    <property type="match status" value="1"/>
</dbReference>
<dbReference type="PANTHER" id="PTHR43185">
    <property type="entry name" value="FERROUS IRON TRANSPORT PROTEIN B"/>
    <property type="match status" value="1"/>
</dbReference>
<dbReference type="CDD" id="cd01879">
    <property type="entry name" value="FeoB"/>
    <property type="match status" value="1"/>
</dbReference>
<protein>
    <recommendedName>
        <fullName evidence="12 13">Ferrous iron transport protein B</fullName>
    </recommendedName>
</protein>
<dbReference type="NCBIfam" id="TIGR00231">
    <property type="entry name" value="small_GTP"/>
    <property type="match status" value="1"/>
</dbReference>
<dbReference type="Gene3D" id="1.10.287.1770">
    <property type="match status" value="1"/>
</dbReference>
<feature type="domain" description="FeoB-type G" evidence="14">
    <location>
        <begin position="2"/>
        <end position="174"/>
    </location>
</feature>
<dbReference type="Proteomes" id="UP001595722">
    <property type="component" value="Unassembled WGS sequence"/>
</dbReference>
<feature type="transmembrane region" description="Helical" evidence="13">
    <location>
        <begin position="393"/>
        <end position="413"/>
    </location>
</feature>
<gene>
    <name evidence="15" type="primary">feoB</name>
    <name evidence="15" type="ORF">ACFOMG_16370</name>
</gene>
<keyword evidence="8 13" id="KW-0408">Iron</keyword>
<dbReference type="PANTHER" id="PTHR43185:SF1">
    <property type="entry name" value="FE(2+) TRANSPORTER FEOB"/>
    <property type="match status" value="1"/>
</dbReference>
<dbReference type="InterPro" id="IPR030389">
    <property type="entry name" value="G_FEOB_dom"/>
</dbReference>
<dbReference type="RefSeq" id="WP_376868241.1">
    <property type="nucleotide sequence ID" value="NZ_JBHRYB010000016.1"/>
</dbReference>
<feature type="transmembrane region" description="Helical" evidence="13">
    <location>
        <begin position="342"/>
        <end position="363"/>
    </location>
</feature>
<dbReference type="PROSITE" id="PS51711">
    <property type="entry name" value="G_FEOB"/>
    <property type="match status" value="1"/>
</dbReference>
<name>A0ABV7VXV6_9GAMM</name>
<dbReference type="InterPro" id="IPR050860">
    <property type="entry name" value="FeoB_GTPase"/>
</dbReference>
<evidence type="ECO:0000256" key="9">
    <source>
        <dbReference type="ARBA" id="ARBA00023065"/>
    </source>
</evidence>
<evidence type="ECO:0000313" key="16">
    <source>
        <dbReference type="Proteomes" id="UP001595722"/>
    </source>
</evidence>
<dbReference type="Gene3D" id="3.40.50.300">
    <property type="entry name" value="P-loop containing nucleotide triphosphate hydrolases"/>
    <property type="match status" value="1"/>
</dbReference>
<dbReference type="Pfam" id="PF07670">
    <property type="entry name" value="Gate"/>
    <property type="match status" value="2"/>
</dbReference>
<dbReference type="Pfam" id="PF07664">
    <property type="entry name" value="FeoB_C"/>
    <property type="match status" value="1"/>
</dbReference>
<evidence type="ECO:0000256" key="2">
    <source>
        <dbReference type="ARBA" id="ARBA00022448"/>
    </source>
</evidence>
<evidence type="ECO:0000259" key="14">
    <source>
        <dbReference type="PROSITE" id="PS51711"/>
    </source>
</evidence>
<feature type="transmembrane region" description="Helical" evidence="13">
    <location>
        <begin position="311"/>
        <end position="330"/>
    </location>
</feature>
<evidence type="ECO:0000256" key="7">
    <source>
        <dbReference type="ARBA" id="ARBA00022989"/>
    </source>
</evidence>
<keyword evidence="6" id="KW-0547">Nucleotide-binding</keyword>
<dbReference type="InterPro" id="IPR003373">
    <property type="entry name" value="Fe2_transport_prot-B"/>
</dbReference>
<keyword evidence="3" id="KW-1003">Cell membrane</keyword>
<evidence type="ECO:0000256" key="8">
    <source>
        <dbReference type="ARBA" id="ARBA00023004"/>
    </source>
</evidence>
<dbReference type="InterPro" id="IPR027417">
    <property type="entry name" value="P-loop_NTPase"/>
</dbReference>
<comment type="caution">
    <text evidence="15">The sequence shown here is derived from an EMBL/GenBank/DDBJ whole genome shotgun (WGS) entry which is preliminary data.</text>
</comment>
<evidence type="ECO:0000256" key="11">
    <source>
        <dbReference type="ARBA" id="ARBA00023136"/>
    </source>
</evidence>
<evidence type="ECO:0000256" key="6">
    <source>
        <dbReference type="ARBA" id="ARBA00022741"/>
    </source>
</evidence>